<dbReference type="Proteomes" id="UP001597540">
    <property type="component" value="Unassembled WGS sequence"/>
</dbReference>
<accession>A0ABW5SNW3</accession>
<reference evidence="3" key="1">
    <citation type="journal article" date="2019" name="Int. J. Syst. Evol. Microbiol.">
        <title>The Global Catalogue of Microorganisms (GCM) 10K type strain sequencing project: providing services to taxonomists for standard genome sequencing and annotation.</title>
        <authorList>
            <consortium name="The Broad Institute Genomics Platform"/>
            <consortium name="The Broad Institute Genome Sequencing Center for Infectious Disease"/>
            <person name="Wu L."/>
            <person name="Ma J."/>
        </authorList>
    </citation>
    <scope>NUCLEOTIDE SEQUENCE [LARGE SCALE GENOMIC DNA]</scope>
    <source>
        <strain evidence="3">KCTC 33849</strain>
    </source>
</reference>
<feature type="signal peptide" evidence="1">
    <location>
        <begin position="1"/>
        <end position="24"/>
    </location>
</feature>
<dbReference type="EMBL" id="JBHUMJ010000002">
    <property type="protein sequence ID" value="MFD2701487.1"/>
    <property type="molecule type" value="Genomic_DNA"/>
</dbReference>
<organism evidence="2 3">
    <name type="scientific">Paenibacillus shunpengii</name>
    <dbReference type="NCBI Taxonomy" id="2054424"/>
    <lineage>
        <taxon>Bacteria</taxon>
        <taxon>Bacillati</taxon>
        <taxon>Bacillota</taxon>
        <taxon>Bacilli</taxon>
        <taxon>Bacillales</taxon>
        <taxon>Paenibacillaceae</taxon>
        <taxon>Paenibacillus</taxon>
    </lineage>
</organism>
<keyword evidence="1" id="KW-0732">Signal</keyword>
<evidence type="ECO:0000256" key="1">
    <source>
        <dbReference type="SAM" id="SignalP"/>
    </source>
</evidence>
<sequence>MLLIAVAVTTWVCACLLAVSLVSAMETASSARHIHQSEQDGRIRTILGEAVRPTVSSAYVRSMIEFPQEDIIIYVDGSIAADNIELQAGAEYSVEYIRGPARELKQIHYRKAADA</sequence>
<protein>
    <submittedName>
        <fullName evidence="2">Uncharacterized protein</fullName>
    </submittedName>
</protein>
<gene>
    <name evidence="2" type="ORF">ACFSVM_13490</name>
</gene>
<evidence type="ECO:0000313" key="2">
    <source>
        <dbReference type="EMBL" id="MFD2701487.1"/>
    </source>
</evidence>
<name>A0ABW5SNW3_9BACL</name>
<evidence type="ECO:0000313" key="3">
    <source>
        <dbReference type="Proteomes" id="UP001597540"/>
    </source>
</evidence>
<feature type="chain" id="PRO_5045498215" evidence="1">
    <location>
        <begin position="25"/>
        <end position="115"/>
    </location>
</feature>
<keyword evidence="3" id="KW-1185">Reference proteome</keyword>
<comment type="caution">
    <text evidence="2">The sequence shown here is derived from an EMBL/GenBank/DDBJ whole genome shotgun (WGS) entry which is preliminary data.</text>
</comment>
<dbReference type="RefSeq" id="WP_090724061.1">
    <property type="nucleotide sequence ID" value="NZ_JBHUMJ010000002.1"/>
</dbReference>
<proteinExistence type="predicted"/>